<dbReference type="Pfam" id="PF01285">
    <property type="entry name" value="TEA"/>
    <property type="match status" value="1"/>
</dbReference>
<dbReference type="PANTHER" id="PTHR11834">
    <property type="entry name" value="TRANSCRIPTIONAL ENHANCER FACTOR TEF RELATED"/>
    <property type="match status" value="1"/>
</dbReference>
<dbReference type="FunFam" id="2.70.50.80:FF:000005">
    <property type="entry name" value="Transcription enhancer factor-like protein egl-44"/>
    <property type="match status" value="1"/>
</dbReference>
<dbReference type="InterPro" id="IPR000818">
    <property type="entry name" value="TEA/ATTS_dom"/>
</dbReference>
<evidence type="ECO:0000313" key="11">
    <source>
        <dbReference type="WBParaSite" id="SMTH1_6770.3"/>
    </source>
</evidence>
<feature type="region of interest" description="Disordered" evidence="8">
    <location>
        <begin position="572"/>
        <end position="592"/>
    </location>
</feature>
<dbReference type="PROSITE" id="PS51088">
    <property type="entry name" value="TEA_2"/>
    <property type="match status" value="1"/>
</dbReference>
<dbReference type="GO" id="GO:0005667">
    <property type="term" value="C:transcription regulator complex"/>
    <property type="evidence" value="ECO:0007669"/>
    <property type="project" value="TreeGrafter"/>
</dbReference>
<dbReference type="InterPro" id="IPR038096">
    <property type="entry name" value="TEA/ATTS_sf"/>
</dbReference>
<keyword evidence="6" id="KW-0539">Nucleus</keyword>
<dbReference type="InterPro" id="IPR041086">
    <property type="entry name" value="YBD"/>
</dbReference>
<evidence type="ECO:0000313" key="12">
    <source>
        <dbReference type="WBParaSite" id="SMTH1_6770.4"/>
    </source>
</evidence>
<feature type="domain" description="TEA" evidence="9">
    <location>
        <begin position="221"/>
        <end position="297"/>
    </location>
</feature>
<dbReference type="GO" id="GO:0035329">
    <property type="term" value="P:hippo signaling"/>
    <property type="evidence" value="ECO:0007669"/>
    <property type="project" value="TreeGrafter"/>
</dbReference>
<evidence type="ECO:0000256" key="5">
    <source>
        <dbReference type="ARBA" id="ARBA00023163"/>
    </source>
</evidence>
<protein>
    <submittedName>
        <fullName evidence="11 12">TEA domain-containing protein</fullName>
    </submittedName>
</protein>
<evidence type="ECO:0000256" key="8">
    <source>
        <dbReference type="SAM" id="MobiDB-lite"/>
    </source>
</evidence>
<dbReference type="PRINTS" id="PR00065">
    <property type="entry name" value="TEADOMAIN"/>
</dbReference>
<sequence>MEICKGKPGFLIPNLTSATAMAAASGDGNGSSSDGDSVQMTISNNNHHHQNNNNNNGNHSSGGNSLINLSKTVSKHNMDSDLGSVKMYINKSLSDNASAKSPLSLHLENSGITHEHLITESNNALQQHLHSHHHHINTQLKRSPPPLNPVLTLPSVTTTIPNGSFYCNSINTSSNHQIRSGKRPAPTTPKRLSTNSADFHFDDDCVSNSGSDMDAHENSSSTDVEGVWSMDIEQCFQEALAIYPPCGRRKIILSEEGKMYGRNELIARYIYQHTGKIRSRKQVSSHIQVLARRKSKELQAQIKDPDTKQRAIMHLSMLSSAQIVSAGVLGSKTLPSISTSGGLPVTSSGIHPSTDDEKINEIKMSNSHPLNMTNNRSDMHSLIVEDIVTDRSPHINDLIHSNNRELKNKSNGLYLENLHKYPSSTAINNNVQNNFTISNKNLVKGKSQENCSFSTVIQDDKTTQYNHINLNPSSQATLAHLLPVNSSLPPYSFDIRQQGNMMNNDSSQLSYPYEAFLALRSQQQSNLFSRNSDTLDLHNKLLGPVDSKQQHEIDSKQLNFPLALDNLMTITSNDHRNQSSSPSTSSLVNNGNRLQSTLPINNSSVILPNLQPDGLVLVKTSVGQLLYCPSNHYNNNNDSNNAIPQKIHNNTATINNNIDSSISSSNCSSISSLSSVPSFTSTLSVPNSLGSSMTSTTPSASASVAMAAAHVASVATYEQQCTSITSVLWPTNSLLSSSSSSPSSSHHASVLSAKSNINTFPSTVVPKQNPVLIEQLNVNHAHRNNNNNYSDLIANALATTNKQLSDDGTMNFLREISYSSMNPSRDSDDSISDSPKYSRKMIVESAEKNISLPNVNVSTMVTNTTPEDLKNINIPKWMGRSVTAPKMRLVELSAYMISSTSKSQSNGTHTHDFHLTTTPKSTTVVHNFVHIGPILNEQLYTDPNLEQVDASQIWDKFPEDSLKELMEHGPMNTFFLVKFWADVNVMVEPDATFAVSAIFEGTEDVPINLSTKVCSFGKEVLEKIEDEQPRPENGRFVYRFLRSPMCDYMKKFIGKLLQLPQRELMNSVLENFTILHVLTNKLTNEVLLCIAYVLEVAQEGCRAQHHIYRLTRYG</sequence>
<feature type="region of interest" description="Disordered" evidence="8">
    <location>
        <begin position="22"/>
        <end position="67"/>
    </location>
</feature>
<comment type="subcellular location">
    <subcellularLocation>
        <location evidence="1">Nucleus</location>
    </subcellularLocation>
</comment>
<dbReference type="PANTHER" id="PTHR11834:SF0">
    <property type="entry name" value="PROTEIN SCALLOPED"/>
    <property type="match status" value="1"/>
</dbReference>
<dbReference type="GO" id="GO:0005634">
    <property type="term" value="C:nucleus"/>
    <property type="evidence" value="ECO:0007669"/>
    <property type="project" value="UniProtKB-SubCell"/>
</dbReference>
<reference evidence="11 12" key="1">
    <citation type="submission" date="2023-11" db="UniProtKB">
        <authorList>
            <consortium name="WormBaseParasite"/>
        </authorList>
    </citation>
    <scope>IDENTIFICATION</scope>
</reference>
<keyword evidence="2" id="KW-0217">Developmental protein</keyword>
<dbReference type="AlphaFoldDB" id="A0AA85BNS4"/>
<evidence type="ECO:0000256" key="4">
    <source>
        <dbReference type="ARBA" id="ARBA00023125"/>
    </source>
</evidence>
<feature type="compositionally biased region" description="Low complexity" evidence="8">
    <location>
        <begin position="22"/>
        <end position="37"/>
    </location>
</feature>
<evidence type="ECO:0000256" key="6">
    <source>
        <dbReference type="ARBA" id="ARBA00023242"/>
    </source>
</evidence>
<feature type="DNA-binding region" description="TEA" evidence="7">
    <location>
        <begin position="221"/>
        <end position="297"/>
    </location>
</feature>
<dbReference type="GO" id="GO:0048568">
    <property type="term" value="P:embryonic organ development"/>
    <property type="evidence" value="ECO:0007669"/>
    <property type="project" value="TreeGrafter"/>
</dbReference>
<dbReference type="Gene3D" id="6.10.20.40">
    <property type="entry name" value="TEA/ATTS domain"/>
    <property type="match status" value="1"/>
</dbReference>
<evidence type="ECO:0000313" key="10">
    <source>
        <dbReference type="Proteomes" id="UP000050791"/>
    </source>
</evidence>
<dbReference type="GO" id="GO:0000981">
    <property type="term" value="F:DNA-binding transcription factor activity, RNA polymerase II-specific"/>
    <property type="evidence" value="ECO:0007669"/>
    <property type="project" value="TreeGrafter"/>
</dbReference>
<name>A0AA85BNS4_9TREM</name>
<feature type="region of interest" description="Disordered" evidence="8">
    <location>
        <begin position="174"/>
        <end position="196"/>
    </location>
</feature>
<dbReference type="SMART" id="SM00426">
    <property type="entry name" value="TEA"/>
    <property type="match status" value="1"/>
</dbReference>
<dbReference type="Gene3D" id="2.70.50.80">
    <property type="match status" value="1"/>
</dbReference>
<evidence type="ECO:0000259" key="9">
    <source>
        <dbReference type="PROSITE" id="PS51088"/>
    </source>
</evidence>
<keyword evidence="5" id="KW-0804">Transcription</keyword>
<dbReference type="InterPro" id="IPR050937">
    <property type="entry name" value="TEC1_TEAD_TF"/>
</dbReference>
<evidence type="ECO:0000256" key="3">
    <source>
        <dbReference type="ARBA" id="ARBA00023015"/>
    </source>
</evidence>
<dbReference type="WBParaSite" id="SMTH1_6770.4">
    <property type="protein sequence ID" value="SMTH1_6770.4"/>
    <property type="gene ID" value="SMTH1_6770"/>
</dbReference>
<dbReference type="Pfam" id="PF17725">
    <property type="entry name" value="YBD"/>
    <property type="match status" value="1"/>
</dbReference>
<dbReference type="Proteomes" id="UP000050791">
    <property type="component" value="Unassembled WGS sequence"/>
</dbReference>
<feature type="compositionally biased region" description="Low complexity" evidence="8">
    <location>
        <begin position="51"/>
        <end position="65"/>
    </location>
</feature>
<accession>A0AA85BNS4</accession>
<dbReference type="WBParaSite" id="SMTH1_6770.3">
    <property type="protein sequence ID" value="SMTH1_6770.3"/>
    <property type="gene ID" value="SMTH1_6770"/>
</dbReference>
<keyword evidence="3" id="KW-0805">Transcription regulation</keyword>
<proteinExistence type="predicted"/>
<organism evidence="10 12">
    <name type="scientific">Schistosoma mattheei</name>
    <dbReference type="NCBI Taxonomy" id="31246"/>
    <lineage>
        <taxon>Eukaryota</taxon>
        <taxon>Metazoa</taxon>
        <taxon>Spiralia</taxon>
        <taxon>Lophotrochozoa</taxon>
        <taxon>Platyhelminthes</taxon>
        <taxon>Trematoda</taxon>
        <taxon>Digenea</taxon>
        <taxon>Strigeidida</taxon>
        <taxon>Schistosomatoidea</taxon>
        <taxon>Schistosomatidae</taxon>
        <taxon>Schistosoma</taxon>
    </lineage>
</organism>
<evidence type="ECO:0000256" key="1">
    <source>
        <dbReference type="ARBA" id="ARBA00004123"/>
    </source>
</evidence>
<evidence type="ECO:0000256" key="7">
    <source>
        <dbReference type="PROSITE-ProRule" id="PRU00505"/>
    </source>
</evidence>
<keyword evidence="4" id="KW-0238">DNA-binding</keyword>
<evidence type="ECO:0000256" key="2">
    <source>
        <dbReference type="ARBA" id="ARBA00022473"/>
    </source>
</evidence>
<dbReference type="GO" id="GO:0000978">
    <property type="term" value="F:RNA polymerase II cis-regulatory region sequence-specific DNA binding"/>
    <property type="evidence" value="ECO:0007669"/>
    <property type="project" value="TreeGrafter"/>
</dbReference>